<feature type="domain" description="NADPH-dependent FMN reductase-like" evidence="8">
    <location>
        <begin position="1"/>
        <end position="145"/>
    </location>
</feature>
<evidence type="ECO:0000256" key="5">
    <source>
        <dbReference type="ARBA" id="ARBA00023002"/>
    </source>
</evidence>
<reference evidence="9 10" key="1">
    <citation type="submission" date="2018-08" db="EMBL/GenBank/DDBJ databases">
        <title>Genomic Encyclopedia of Type Strains, Phase IV (KMG-IV): sequencing the most valuable type-strain genomes for metagenomic binning, comparative biology and taxonomic classification.</title>
        <authorList>
            <person name="Goeker M."/>
        </authorList>
    </citation>
    <scope>NUCLEOTIDE SEQUENCE [LARGE SCALE GENOMIC DNA]</scope>
    <source>
        <strain evidence="9 10">DSM 17274</strain>
    </source>
</reference>
<proteinExistence type="predicted"/>
<dbReference type="RefSeq" id="WP_115883840.1">
    <property type="nucleotide sequence ID" value="NZ_CBCSHX010000003.1"/>
</dbReference>
<keyword evidence="4" id="KW-0288">FMN</keyword>
<dbReference type="Gene3D" id="3.40.50.360">
    <property type="match status" value="1"/>
</dbReference>
<dbReference type="PANTHER" id="PTHR43408">
    <property type="entry name" value="FMN REDUCTASE (NADPH)"/>
    <property type="match status" value="1"/>
</dbReference>
<gene>
    <name evidence="9" type="ORF">DFR63_0115</name>
</gene>
<evidence type="ECO:0000259" key="8">
    <source>
        <dbReference type="Pfam" id="PF03358"/>
    </source>
</evidence>
<evidence type="ECO:0000256" key="4">
    <source>
        <dbReference type="ARBA" id="ARBA00022643"/>
    </source>
</evidence>
<dbReference type="GO" id="GO:0016491">
    <property type="term" value="F:oxidoreductase activity"/>
    <property type="evidence" value="ECO:0007669"/>
    <property type="project" value="UniProtKB-KW"/>
</dbReference>
<keyword evidence="3" id="KW-0285">Flavoprotein</keyword>
<dbReference type="Pfam" id="PF03358">
    <property type="entry name" value="FMN_red"/>
    <property type="match status" value="1"/>
</dbReference>
<dbReference type="InterPro" id="IPR051814">
    <property type="entry name" value="NAD(P)H-dep_FMN_reductase"/>
</dbReference>
<evidence type="ECO:0000313" key="10">
    <source>
        <dbReference type="Proteomes" id="UP000257076"/>
    </source>
</evidence>
<protein>
    <recommendedName>
        <fullName evidence="2">FMN-dependent NADPH-azoreductase</fullName>
    </recommendedName>
    <alternativeName>
        <fullName evidence="7">NADPH-dependent flavo-azoreductase</fullName>
    </alternativeName>
    <alternativeName>
        <fullName evidence="6">NADPH-flavin azoreductase</fullName>
    </alternativeName>
</protein>
<evidence type="ECO:0000256" key="6">
    <source>
        <dbReference type="ARBA" id="ARBA00031831"/>
    </source>
</evidence>
<evidence type="ECO:0000256" key="2">
    <source>
        <dbReference type="ARBA" id="ARBA00016393"/>
    </source>
</evidence>
<organism evidence="9 10">
    <name type="scientific">Jeotgalicoccus halotolerans</name>
    <dbReference type="NCBI Taxonomy" id="157227"/>
    <lineage>
        <taxon>Bacteria</taxon>
        <taxon>Bacillati</taxon>
        <taxon>Bacillota</taxon>
        <taxon>Bacilli</taxon>
        <taxon>Bacillales</taxon>
        <taxon>Staphylococcaceae</taxon>
        <taxon>Jeotgalicoccus</taxon>
    </lineage>
</organism>
<dbReference type="InterPro" id="IPR005025">
    <property type="entry name" value="FMN_Rdtase-like_dom"/>
</dbReference>
<evidence type="ECO:0000256" key="3">
    <source>
        <dbReference type="ARBA" id="ARBA00022630"/>
    </source>
</evidence>
<dbReference type="InterPro" id="IPR029039">
    <property type="entry name" value="Flavoprotein-like_sf"/>
</dbReference>
<evidence type="ECO:0000313" key="9">
    <source>
        <dbReference type="EMBL" id="REG26311.1"/>
    </source>
</evidence>
<dbReference type="EMBL" id="QUMW01000002">
    <property type="protein sequence ID" value="REG26311.1"/>
    <property type="molecule type" value="Genomic_DNA"/>
</dbReference>
<dbReference type="OrthoDB" id="1643408at2"/>
<dbReference type="PANTHER" id="PTHR43408:SF2">
    <property type="entry name" value="FMN REDUCTASE (NADPH)"/>
    <property type="match status" value="1"/>
</dbReference>
<keyword evidence="5" id="KW-0560">Oxidoreductase</keyword>
<accession>A0A3E0B303</accession>
<evidence type="ECO:0000256" key="1">
    <source>
        <dbReference type="ARBA" id="ARBA00011881"/>
    </source>
</evidence>
<comment type="caution">
    <text evidence="9">The sequence shown here is derived from an EMBL/GenBank/DDBJ whole genome shotgun (WGS) entry which is preliminary data.</text>
</comment>
<name>A0A3E0B303_9STAP</name>
<comment type="subunit">
    <text evidence="1">Homotetramer.</text>
</comment>
<evidence type="ECO:0000256" key="7">
    <source>
        <dbReference type="ARBA" id="ARBA00032807"/>
    </source>
</evidence>
<sequence>MKAVIISGSVVGSKTRKATTALREKVESLNVHEVEYIDLKDYDMPFSDGRNYLDYGGATTEALTKIMEADVVFIGTPIFQASIPGPLKNLFDLLPPDALLNKTIGMIITAGSLRHYLVAEQQLKPILSYMKANIVPGYVYILDQDFGSEGIENDDILFRLGALVDNTFNNAEAHQAVLEKFNDSFGF</sequence>
<keyword evidence="10" id="KW-1185">Reference proteome</keyword>
<dbReference type="Proteomes" id="UP000257076">
    <property type="component" value="Unassembled WGS sequence"/>
</dbReference>
<dbReference type="SUPFAM" id="SSF52218">
    <property type="entry name" value="Flavoproteins"/>
    <property type="match status" value="1"/>
</dbReference>
<dbReference type="AlphaFoldDB" id="A0A3E0B303"/>